<dbReference type="EMBL" id="MZMU01000010">
    <property type="protein sequence ID" value="RXT25492.1"/>
    <property type="molecule type" value="Genomic_DNA"/>
</dbReference>
<sequence>MPKMASASSPRIAAWAEFNEPKWSLIAKYGKARLSMWMFRPLAELGVESGIVPESKAAKT</sequence>
<reference evidence="1 2" key="1">
    <citation type="submission" date="2017-03" db="EMBL/GenBank/DDBJ databases">
        <authorList>
            <person name="Safronova V.I."/>
            <person name="Sazanova A.L."/>
            <person name="Chirak E.R."/>
        </authorList>
    </citation>
    <scope>NUCLEOTIDE SEQUENCE [LARGE SCALE GENOMIC DNA]</scope>
    <source>
        <strain evidence="1 2">Tri-43</strain>
    </source>
</reference>
<accession>A0A4Q1U1M9</accession>
<comment type="caution">
    <text evidence="1">The sequence shown here is derived from an EMBL/GenBank/DDBJ whole genome shotgun (WGS) entry which is preliminary data.</text>
</comment>
<gene>
    <name evidence="1" type="ORF">B5P46_15600</name>
</gene>
<evidence type="ECO:0000313" key="1">
    <source>
        <dbReference type="EMBL" id="RXT25492.1"/>
    </source>
</evidence>
<organism evidence="1 2">
    <name type="scientific">Rhizobium leguminosarum</name>
    <dbReference type="NCBI Taxonomy" id="384"/>
    <lineage>
        <taxon>Bacteria</taxon>
        <taxon>Pseudomonadati</taxon>
        <taxon>Pseudomonadota</taxon>
        <taxon>Alphaproteobacteria</taxon>
        <taxon>Hyphomicrobiales</taxon>
        <taxon>Rhizobiaceae</taxon>
        <taxon>Rhizobium/Agrobacterium group</taxon>
        <taxon>Rhizobium</taxon>
    </lineage>
</organism>
<dbReference type="Proteomes" id="UP000290767">
    <property type="component" value="Unassembled WGS sequence"/>
</dbReference>
<protein>
    <submittedName>
        <fullName evidence="1">Uncharacterized protein</fullName>
    </submittedName>
</protein>
<name>A0A4Q1U1M9_RHILE</name>
<proteinExistence type="predicted"/>
<dbReference type="AlphaFoldDB" id="A0A4Q1U1M9"/>
<evidence type="ECO:0000313" key="2">
    <source>
        <dbReference type="Proteomes" id="UP000290767"/>
    </source>
</evidence>